<evidence type="ECO:0000313" key="13">
    <source>
        <dbReference type="EMBL" id="EOL47605.1"/>
    </source>
</evidence>
<accession>R3X0R0</accession>
<dbReference type="PANTHER" id="PTHR30627">
    <property type="entry name" value="PEPTIDOGLYCAN D,D-TRANSPEPTIDASE"/>
    <property type="match status" value="1"/>
</dbReference>
<dbReference type="GO" id="GO:0009252">
    <property type="term" value="P:peptidoglycan biosynthetic process"/>
    <property type="evidence" value="ECO:0007669"/>
    <property type="project" value="UniProtKB-KW"/>
</dbReference>
<comment type="subcellular location">
    <subcellularLocation>
        <location evidence="1">Cell membrane</location>
        <topology evidence="1">Single-pass membrane protein</topology>
    </subcellularLocation>
</comment>
<feature type="domain" description="Penicillin-binding protein transpeptidase" evidence="11">
    <location>
        <begin position="358"/>
        <end position="689"/>
    </location>
</feature>
<dbReference type="EMBL" id="AJAT01000008">
    <property type="protein sequence ID" value="EOL47605.1"/>
    <property type="molecule type" value="Genomic_DNA"/>
</dbReference>
<evidence type="ECO:0000259" key="12">
    <source>
        <dbReference type="Pfam" id="PF03717"/>
    </source>
</evidence>
<evidence type="ECO:0000256" key="10">
    <source>
        <dbReference type="SAM" id="Phobius"/>
    </source>
</evidence>
<dbReference type="GO" id="GO:0008658">
    <property type="term" value="F:penicillin binding"/>
    <property type="evidence" value="ECO:0007669"/>
    <property type="project" value="InterPro"/>
</dbReference>
<dbReference type="GO" id="GO:0071972">
    <property type="term" value="F:peptidoglycan L,D-transpeptidase activity"/>
    <property type="evidence" value="ECO:0007669"/>
    <property type="project" value="TreeGrafter"/>
</dbReference>
<evidence type="ECO:0000313" key="14">
    <source>
        <dbReference type="Proteomes" id="UP000013785"/>
    </source>
</evidence>
<dbReference type="InterPro" id="IPR005311">
    <property type="entry name" value="PBP_dimer"/>
</dbReference>
<evidence type="ECO:0008006" key="15">
    <source>
        <dbReference type="Google" id="ProtNLM"/>
    </source>
</evidence>
<dbReference type="GO" id="GO:0005886">
    <property type="term" value="C:plasma membrane"/>
    <property type="evidence" value="ECO:0007669"/>
    <property type="project" value="UniProtKB-SubCell"/>
</dbReference>
<comment type="similarity">
    <text evidence="2">Belongs to the transpeptidase family.</text>
</comment>
<dbReference type="InterPro" id="IPR050515">
    <property type="entry name" value="Beta-lactam/transpept"/>
</dbReference>
<organism evidence="13 14">
    <name type="scientific">Enterococcus phoeniculicola ATCC BAA-412</name>
    <dbReference type="NCBI Taxonomy" id="1158610"/>
    <lineage>
        <taxon>Bacteria</taxon>
        <taxon>Bacillati</taxon>
        <taxon>Bacillota</taxon>
        <taxon>Bacilli</taxon>
        <taxon>Lactobacillales</taxon>
        <taxon>Enterococcaceae</taxon>
        <taxon>Enterococcus</taxon>
    </lineage>
</organism>
<keyword evidence="4 10" id="KW-0812">Transmembrane</keyword>
<dbReference type="InterPro" id="IPR001460">
    <property type="entry name" value="PCN-bd_Tpept"/>
</dbReference>
<evidence type="ECO:0000256" key="5">
    <source>
        <dbReference type="ARBA" id="ARBA00022960"/>
    </source>
</evidence>
<reference evidence="13 14" key="1">
    <citation type="submission" date="2013-02" db="EMBL/GenBank/DDBJ databases">
        <title>The Genome Sequence of Enterococcus phoeniculicola BAA-412.</title>
        <authorList>
            <consortium name="The Broad Institute Genome Sequencing Platform"/>
            <consortium name="The Broad Institute Genome Sequencing Center for Infectious Disease"/>
            <person name="Earl A.M."/>
            <person name="Gilmore M.S."/>
            <person name="Lebreton F."/>
            <person name="Walker B."/>
            <person name="Young S.K."/>
            <person name="Zeng Q."/>
            <person name="Gargeya S."/>
            <person name="Fitzgerald M."/>
            <person name="Haas B."/>
            <person name="Abouelleil A."/>
            <person name="Alvarado L."/>
            <person name="Arachchi H.M."/>
            <person name="Berlin A.M."/>
            <person name="Chapman S.B."/>
            <person name="Dewar J."/>
            <person name="Goldberg J."/>
            <person name="Griggs A."/>
            <person name="Gujja S."/>
            <person name="Hansen M."/>
            <person name="Howarth C."/>
            <person name="Imamovic A."/>
            <person name="Larimer J."/>
            <person name="McCowan C."/>
            <person name="Murphy C."/>
            <person name="Neiman D."/>
            <person name="Pearson M."/>
            <person name="Priest M."/>
            <person name="Roberts A."/>
            <person name="Saif S."/>
            <person name="Shea T."/>
            <person name="Sisk P."/>
            <person name="Sykes S."/>
            <person name="Wortman J."/>
            <person name="Nusbaum C."/>
            <person name="Birren B."/>
        </authorList>
    </citation>
    <scope>NUCLEOTIDE SEQUENCE [LARGE SCALE GENOMIC DNA]</scope>
    <source>
        <strain evidence="13 14">ATCC BAA-412</strain>
    </source>
</reference>
<dbReference type="Gene3D" id="1.10.10.1230">
    <property type="entry name" value="Penicillin-binding protein, N-terminal non-catalytic domain, head sub-domain"/>
    <property type="match status" value="1"/>
</dbReference>
<dbReference type="Gene3D" id="3.40.710.10">
    <property type="entry name" value="DD-peptidase/beta-lactamase superfamily"/>
    <property type="match status" value="1"/>
</dbReference>
<comment type="caution">
    <text evidence="13">The sequence shown here is derived from an EMBL/GenBank/DDBJ whole genome shotgun (WGS) entry which is preliminary data.</text>
</comment>
<dbReference type="PATRIC" id="fig|1158610.3.peg.582"/>
<evidence type="ECO:0000259" key="11">
    <source>
        <dbReference type="Pfam" id="PF00905"/>
    </source>
</evidence>
<evidence type="ECO:0000256" key="4">
    <source>
        <dbReference type="ARBA" id="ARBA00022692"/>
    </source>
</evidence>
<dbReference type="STRING" id="154621.RV11_GL000408"/>
<dbReference type="InterPro" id="IPR012338">
    <property type="entry name" value="Beta-lactam/transpept-like"/>
</dbReference>
<dbReference type="InterPro" id="IPR036138">
    <property type="entry name" value="PBP_dimer_sf"/>
</dbReference>
<feature type="domain" description="Penicillin-binding protein dimerisation" evidence="12">
    <location>
        <begin position="76"/>
        <end position="311"/>
    </location>
</feature>
<dbReference type="Pfam" id="PF03717">
    <property type="entry name" value="PBP_dimer"/>
    <property type="match status" value="1"/>
</dbReference>
<protein>
    <recommendedName>
        <fullName evidence="15">Penicillin-binding protein transpeptidase</fullName>
    </recommendedName>
</protein>
<keyword evidence="3" id="KW-1003">Cell membrane</keyword>
<evidence type="ECO:0000256" key="2">
    <source>
        <dbReference type="ARBA" id="ARBA00007171"/>
    </source>
</evidence>
<keyword evidence="14" id="KW-1185">Reference proteome</keyword>
<dbReference type="PANTHER" id="PTHR30627:SF2">
    <property type="entry name" value="PEPTIDOGLYCAN D,D-TRANSPEPTIDASE MRDA"/>
    <property type="match status" value="1"/>
</dbReference>
<dbReference type="SUPFAM" id="SSF56601">
    <property type="entry name" value="beta-lactamase/transpeptidase-like"/>
    <property type="match status" value="1"/>
</dbReference>
<keyword evidence="6" id="KW-0573">Peptidoglycan synthesis</keyword>
<keyword evidence="8 10" id="KW-0472">Membrane</keyword>
<evidence type="ECO:0000256" key="1">
    <source>
        <dbReference type="ARBA" id="ARBA00004162"/>
    </source>
</evidence>
<keyword evidence="9" id="KW-0961">Cell wall biogenesis/degradation</keyword>
<dbReference type="AlphaFoldDB" id="R3X0R0"/>
<name>R3X0R0_9ENTE</name>
<dbReference type="GO" id="GO:0008360">
    <property type="term" value="P:regulation of cell shape"/>
    <property type="evidence" value="ECO:0007669"/>
    <property type="project" value="UniProtKB-KW"/>
</dbReference>
<gene>
    <name evidence="13" type="ORF">UC3_00608</name>
</gene>
<evidence type="ECO:0000256" key="7">
    <source>
        <dbReference type="ARBA" id="ARBA00022989"/>
    </source>
</evidence>
<dbReference type="Gene3D" id="3.90.1310.10">
    <property type="entry name" value="Penicillin-binding protein 2a (Domain 2)"/>
    <property type="match status" value="1"/>
</dbReference>
<evidence type="ECO:0000256" key="3">
    <source>
        <dbReference type="ARBA" id="ARBA00022475"/>
    </source>
</evidence>
<dbReference type="Pfam" id="PF00905">
    <property type="entry name" value="Transpeptidase"/>
    <property type="match status" value="1"/>
</dbReference>
<feature type="transmembrane region" description="Helical" evidence="10">
    <location>
        <begin position="33"/>
        <end position="55"/>
    </location>
</feature>
<dbReference type="eggNOG" id="COG0768">
    <property type="taxonomic scope" value="Bacteria"/>
</dbReference>
<proteinExistence type="inferred from homology"/>
<dbReference type="RefSeq" id="WP_010767281.1">
    <property type="nucleotide sequence ID" value="NZ_ASWE01000004.1"/>
</dbReference>
<keyword evidence="5" id="KW-0133">Cell shape</keyword>
<keyword evidence="7 10" id="KW-1133">Transmembrane helix</keyword>
<dbReference type="HOGENOM" id="CLU_009289_7_0_9"/>
<evidence type="ECO:0000256" key="8">
    <source>
        <dbReference type="ARBA" id="ARBA00023136"/>
    </source>
</evidence>
<evidence type="ECO:0000256" key="6">
    <source>
        <dbReference type="ARBA" id="ARBA00022984"/>
    </source>
</evidence>
<dbReference type="Proteomes" id="UP000013785">
    <property type="component" value="Unassembled WGS sequence"/>
</dbReference>
<dbReference type="SUPFAM" id="SSF56519">
    <property type="entry name" value="Penicillin binding protein dimerisation domain"/>
    <property type="match status" value="1"/>
</dbReference>
<dbReference type="GO" id="GO:0071555">
    <property type="term" value="P:cell wall organization"/>
    <property type="evidence" value="ECO:0007669"/>
    <property type="project" value="UniProtKB-KW"/>
</dbReference>
<dbReference type="OrthoDB" id="9770103at2"/>
<sequence length="699" mass="77266">MKKDSGIDNKKEVHYETKEEQARRSHIPFRLNFLFFIIFTLFVALIAQLGSLQIINKKDIDKKIEASSTTEVSVSTPRGMIYDAKGRALVENKANAAITFTRNNSMGANDLYEIANNLAELIEVKPDKLSERDKKDYWLGNKNNLKTAQKRLTDKEQKETDVGKQYLATVDKVTDEEINFSDEEMEAATIFKRMNSAYALNTVFVKNQEVTDKELALVAEHATELPGISTGTDWQREYPYKGSLTDILGRVSSEKEGIQADDLDEYLAKGYARNDRVGTSLLEKQYEEVLQGTKTKYEITVDQKNEVVSKKETSSGEKGDNLVLSIDSEFQEKVEGILKSNFEDMINSGKAKYSPGVYAVAINPKNGEVLAMSGYQHTPETSDLELRPLGTILDAYTPGSVVKGGTLTAGYEAGVITGNDVLVDEPIYIQGSAVKKSVFTTDYPQEISAQKALELSSNVYMMQIVFRMLGISYERGMTMPYAAEQGEIFGELRKGFNEYGMGVKTGIDIPNEEIGLSWTNFGDNGPNAGNLLDLSFGQYDTYTPMQLAQYAATVANGGKRIAPHVVKGVYENKEDGTLGEEKEKIGPKVLNEVDITTDQMNIIRQGFYDAVHGTDAFTTAKSLANAKMTVSAKTGTAETTAPGHPEVATVNSNIVAYGPSDDPEIAISVVLPNLIDEKDHKNLVIAQEILDAYYDMYMK</sequence>
<evidence type="ECO:0000256" key="9">
    <source>
        <dbReference type="ARBA" id="ARBA00023316"/>
    </source>
</evidence>